<sequence length="1616" mass="176317">MAPRKKNPAIKSSGTTSSKAAPLPDWVKGGGPKPPPSYTKAGKEAAAAAAAAKNGNANHPSSSSSSSSPSLASKDPNASQSTAPPVKQEREMLFPPGSKTPLNMLYERIQKLPGWEKPLVEPRRHPNGYSCVVTLRKANKQDAMNPFVVRFEPKEPGVRLDCSSSLEAKHWGATYALFRIFNTLPLYRALPPGPREYWQKLEQMKKESASHMDWMWESDPFDAQIKRETEKAKKEKEKAAAAEAVASGSVLAPGSKLNGKGRPLSKAWQEAKEVRMSPSLREMVESTIRRLMTVFPEACSAPLNLEEEDDDEEEDDQLDAGNGEGNGVKGEASQSEAGIVGDAKVKPKNKPKAKLVDVQKLEQDLTSLGFRPGHAKSAAKWCSSARQALADPSSNSRSDPLLASVAALGDKEAAIEYLMLYTPEDDLPQSFKPSKASESFITSSMAGSGGDGGLAVTWAIERLTKYGGYPREAAEKAMKSVISMESSDLLSREAKEALALEVLNRRLAGWQDEEGGWGPDSVLKVASKVAQGLSEEAKAELEGKREDEKMAVEAVLGSERISPVPANEGIQADDFDVLIAGPGTQAGGKEDVRLRVKLHSAGAYPSADLEHQQALPCFHVASSTLPSYLKLALTLHLLRCFNDADQHPDWQEMIAAGEGGILLAMVEELESVWKGIVDDPPLLGDIMKHIVPQKAGKSSSTSTPALTSPDASRPATPNRRNRNDAVRKHRNVIKRDVSVDEKLRSRQKVLHSSQAYAKMGEIRRSLPAHASMEKVLRTIGSNRVIIIAGETGCGKTTQVPQFILDEAISNGRGSECNIVVTQPRRVSAMGVASRVAVERGEELDSKSRGGGVQPDSLVGYAIRGERKASRECRLLFTTTGVLLRRLGAGGDKDLEGISHVIVDEVHERSVDSDFLLLELREVLKRNPKIKVILMSATINQETFSEYFRGAPCIEIPGRTFPVKDHYLEDIIRETRYRPSSSSTWRSGGGGGSGKDQEQQASALRASCEARGLDEACIQSIEQLSRSDRIDYDLLGSTAKWVIERAEGQEKGRVGERVGGALLVFCPGVGEIKQAMDSIKSWVSSYKVDILPLHANLSPEEQRRVFQPAKPGHRKVVVATNVAETSITIPDISYVIDTGKVKETRFEPESGLTRLVECWASRAACRQRRGRAGRVREGECFKLYTRLLEERKMVPQQTPEMKRVPLESLFLEVKNMREDEDVKAYLNKAIDPPSLASMDQALRTLVEVGAIHEDKGFKSRLTSLGKHLATLPLDLKLGKLLILGTVFGCLGPMLTVASIMSCKPLFNAPMEKRDEVNKARSSFSNCNSDLLTDANAFDRYMRMRWDRRSNSEIRQFCETNFLSQSTLREIQTTRLDLLSNLEEMGFVERGSYNAFAPASSSSSSSSVLLPTEPAKSRLDVNSDKEGMLRGLILAGLWPNLVRISLPSAKFDQSSSGTIQRDAEAKAVKYFDREQGRVFLHPSSTLFQTNSFKSSYLAVFKKSASGGVGGKVYLRDATEVPLYSILLLGGKLKVNHFNGGISVGDRAGVGEGGGEGWIKLRANARIGVLCAQLRRLLDASLSEAFERPGDGGLRAAEESEGGMEVVDAMVALMVNDGM</sequence>
<dbReference type="EMBL" id="KZ820137">
    <property type="protein sequence ID" value="PWN48825.1"/>
    <property type="molecule type" value="Genomic_DNA"/>
</dbReference>
<evidence type="ECO:0000313" key="2">
    <source>
        <dbReference type="Proteomes" id="UP000245626"/>
    </source>
</evidence>
<keyword evidence="1" id="KW-0378">Hydrolase</keyword>
<dbReference type="Proteomes" id="UP000245626">
    <property type="component" value="Unassembled WGS sequence"/>
</dbReference>
<gene>
    <name evidence="1" type="ORF">IE53DRAFT_381034</name>
</gene>
<organism evidence="1 2">
    <name type="scientific">Violaceomyces palustris</name>
    <dbReference type="NCBI Taxonomy" id="1673888"/>
    <lineage>
        <taxon>Eukaryota</taxon>
        <taxon>Fungi</taxon>
        <taxon>Dikarya</taxon>
        <taxon>Basidiomycota</taxon>
        <taxon>Ustilaginomycotina</taxon>
        <taxon>Ustilaginomycetes</taxon>
        <taxon>Violaceomycetales</taxon>
        <taxon>Violaceomycetaceae</taxon>
        <taxon>Violaceomyces</taxon>
    </lineage>
</organism>
<reference evidence="1 2" key="1">
    <citation type="journal article" date="2018" name="Mol. Biol. Evol.">
        <title>Broad Genomic Sampling Reveals a Smut Pathogenic Ancestry of the Fungal Clade Ustilaginomycotina.</title>
        <authorList>
            <person name="Kijpornyongpan T."/>
            <person name="Mondo S.J."/>
            <person name="Barry K."/>
            <person name="Sandor L."/>
            <person name="Lee J."/>
            <person name="Lipzen A."/>
            <person name="Pangilinan J."/>
            <person name="LaButti K."/>
            <person name="Hainaut M."/>
            <person name="Henrissat B."/>
            <person name="Grigoriev I.V."/>
            <person name="Spatafora J.W."/>
            <person name="Aime M.C."/>
        </authorList>
    </citation>
    <scope>NUCLEOTIDE SEQUENCE [LARGE SCALE GENOMIC DNA]</scope>
    <source>
        <strain evidence="1 2">SA 807</strain>
    </source>
</reference>
<proteinExistence type="predicted"/>
<protein>
    <submittedName>
        <fullName evidence="1">P-loop containing nucleoside triphosphate hydrolase protein</fullName>
    </submittedName>
</protein>
<accession>A0ACD0NSV9</accession>
<evidence type="ECO:0000313" key="1">
    <source>
        <dbReference type="EMBL" id="PWN48825.1"/>
    </source>
</evidence>
<name>A0ACD0NSV9_9BASI</name>
<keyword evidence="2" id="KW-1185">Reference proteome</keyword>